<dbReference type="EMBL" id="BJMD01000012">
    <property type="protein sequence ID" value="GEB19498.1"/>
    <property type="molecule type" value="Genomic_DNA"/>
</dbReference>
<gene>
    <name evidence="2" type="ORF">AAU01_22530</name>
</gene>
<evidence type="ECO:0000256" key="1">
    <source>
        <dbReference type="SAM" id="Phobius"/>
    </source>
</evidence>
<name>A0A4Y3NK87_PAEAU</name>
<dbReference type="OrthoDB" id="4953297at2"/>
<keyword evidence="3" id="KW-1185">Reference proteome</keyword>
<organism evidence="2 3">
    <name type="scientific">Paenarthrobacter aurescens</name>
    <name type="common">Arthrobacter aurescens</name>
    <dbReference type="NCBI Taxonomy" id="43663"/>
    <lineage>
        <taxon>Bacteria</taxon>
        <taxon>Bacillati</taxon>
        <taxon>Actinomycetota</taxon>
        <taxon>Actinomycetes</taxon>
        <taxon>Micrococcales</taxon>
        <taxon>Micrococcaceae</taxon>
        <taxon>Paenarthrobacter</taxon>
    </lineage>
</organism>
<evidence type="ECO:0000313" key="3">
    <source>
        <dbReference type="Proteomes" id="UP000317715"/>
    </source>
</evidence>
<sequence length="143" mass="15595">MTARSKDLSGALSADVTRIFKERYPDELARAQAAHARSEKLVLAFMFSSVALWFIGPALYLTGLIGPILAILIPGLLTLALLASVLVGIIRNRDASRPIVEHAQQLGYKVTSVTKKGVTVAAPKGEITVPADFRETRRVTRRR</sequence>
<protein>
    <submittedName>
        <fullName evidence="2">Uncharacterized protein</fullName>
    </submittedName>
</protein>
<proteinExistence type="predicted"/>
<dbReference type="GeneID" id="97300311"/>
<keyword evidence="1" id="KW-0472">Membrane</keyword>
<keyword evidence="1" id="KW-1133">Transmembrane helix</keyword>
<evidence type="ECO:0000313" key="2">
    <source>
        <dbReference type="EMBL" id="GEB19498.1"/>
    </source>
</evidence>
<dbReference type="AlphaFoldDB" id="A0A4Y3NK87"/>
<dbReference type="Proteomes" id="UP000317715">
    <property type="component" value="Unassembled WGS sequence"/>
</dbReference>
<feature type="transmembrane region" description="Helical" evidence="1">
    <location>
        <begin position="41"/>
        <end position="62"/>
    </location>
</feature>
<comment type="caution">
    <text evidence="2">The sequence shown here is derived from an EMBL/GenBank/DDBJ whole genome shotgun (WGS) entry which is preliminary data.</text>
</comment>
<accession>A0A4Y3NK87</accession>
<keyword evidence="1" id="KW-0812">Transmembrane</keyword>
<feature type="transmembrane region" description="Helical" evidence="1">
    <location>
        <begin position="68"/>
        <end position="90"/>
    </location>
</feature>
<reference evidence="2 3" key="1">
    <citation type="submission" date="2019-06" db="EMBL/GenBank/DDBJ databases">
        <title>Whole genome shotgun sequence of Paenarthrobacter aurescens NBRC 12136.</title>
        <authorList>
            <person name="Hosoyama A."/>
            <person name="Uohara A."/>
            <person name="Ohji S."/>
            <person name="Ichikawa N."/>
        </authorList>
    </citation>
    <scope>NUCLEOTIDE SEQUENCE [LARGE SCALE GENOMIC DNA]</scope>
    <source>
        <strain evidence="2 3">NBRC 12136</strain>
    </source>
</reference>
<dbReference type="RefSeq" id="WP_141283706.1">
    <property type="nucleotide sequence ID" value="NZ_BAAAWK010000001.1"/>
</dbReference>